<evidence type="ECO:0000313" key="7">
    <source>
        <dbReference type="Proteomes" id="UP000285523"/>
    </source>
</evidence>
<dbReference type="PROSITE" id="PS50110">
    <property type="entry name" value="RESPONSE_REGULATORY"/>
    <property type="match status" value="1"/>
</dbReference>
<dbReference type="RefSeq" id="WP_119856122.1">
    <property type="nucleotide sequence ID" value="NZ_QYYD01000007.1"/>
</dbReference>
<feature type="domain" description="Response regulatory" evidence="5">
    <location>
        <begin position="9"/>
        <end position="122"/>
    </location>
</feature>
<protein>
    <submittedName>
        <fullName evidence="6">Response regulator</fullName>
    </submittedName>
</protein>
<keyword evidence="1 4" id="KW-0597">Phosphoprotein</keyword>
<evidence type="ECO:0000259" key="5">
    <source>
        <dbReference type="PROSITE" id="PS50110"/>
    </source>
</evidence>
<dbReference type="AlphaFoldDB" id="A0A418VI83"/>
<evidence type="ECO:0000256" key="3">
    <source>
        <dbReference type="ARBA" id="ARBA00023163"/>
    </source>
</evidence>
<dbReference type="SMART" id="SM00448">
    <property type="entry name" value="REC"/>
    <property type="match status" value="1"/>
</dbReference>
<dbReference type="PANTHER" id="PTHR44591:SF3">
    <property type="entry name" value="RESPONSE REGULATORY DOMAIN-CONTAINING PROTEIN"/>
    <property type="match status" value="1"/>
</dbReference>
<evidence type="ECO:0000256" key="1">
    <source>
        <dbReference type="ARBA" id="ARBA00022553"/>
    </source>
</evidence>
<comment type="caution">
    <text evidence="6">The sequence shown here is derived from an EMBL/GenBank/DDBJ whole genome shotgun (WGS) entry which is preliminary data.</text>
</comment>
<sequence>MPSSPHRIRILVVEDETFIRMDVVEMLIEAGFDVVEAVSADEGIRTLERDPDIRLMFTDIDMPGAMNGLKLAAAVRERWPPIRIIATSGQFKLQDGDLPPDARFFVKPCQPAQIINAIRELTGGA</sequence>
<reference evidence="6 7" key="1">
    <citation type="submission" date="2018-09" db="EMBL/GenBank/DDBJ databases">
        <title>Draft genome sequence of Rhodopseudomonas palustris 2.1.18.</title>
        <authorList>
            <person name="Robertson S.L."/>
            <person name="Meyer T.E."/>
            <person name="Kyndt J.A."/>
        </authorList>
    </citation>
    <scope>NUCLEOTIDE SEQUENCE [LARGE SCALE GENOMIC DNA]</scope>
    <source>
        <strain evidence="6 7">2.1.18</strain>
    </source>
</reference>
<gene>
    <name evidence="6" type="ORF">D4Q52_08545</name>
</gene>
<dbReference type="EMBL" id="QYYD01000007">
    <property type="protein sequence ID" value="RJF75793.1"/>
    <property type="molecule type" value="Genomic_DNA"/>
</dbReference>
<organism evidence="6 7">
    <name type="scientific">Rhodopseudomonas palustris</name>
    <dbReference type="NCBI Taxonomy" id="1076"/>
    <lineage>
        <taxon>Bacteria</taxon>
        <taxon>Pseudomonadati</taxon>
        <taxon>Pseudomonadota</taxon>
        <taxon>Alphaproteobacteria</taxon>
        <taxon>Hyphomicrobiales</taxon>
        <taxon>Nitrobacteraceae</taxon>
        <taxon>Rhodopseudomonas</taxon>
    </lineage>
</organism>
<dbReference type="InterPro" id="IPR001789">
    <property type="entry name" value="Sig_transdc_resp-reg_receiver"/>
</dbReference>
<dbReference type="Gene3D" id="3.40.50.2300">
    <property type="match status" value="1"/>
</dbReference>
<dbReference type="InterPro" id="IPR050595">
    <property type="entry name" value="Bact_response_regulator"/>
</dbReference>
<keyword evidence="3" id="KW-0804">Transcription</keyword>
<evidence type="ECO:0000256" key="4">
    <source>
        <dbReference type="PROSITE-ProRule" id="PRU00169"/>
    </source>
</evidence>
<dbReference type="Proteomes" id="UP000285523">
    <property type="component" value="Unassembled WGS sequence"/>
</dbReference>
<dbReference type="GO" id="GO:0000160">
    <property type="term" value="P:phosphorelay signal transduction system"/>
    <property type="evidence" value="ECO:0007669"/>
    <property type="project" value="InterPro"/>
</dbReference>
<evidence type="ECO:0000256" key="2">
    <source>
        <dbReference type="ARBA" id="ARBA00023015"/>
    </source>
</evidence>
<dbReference type="InterPro" id="IPR011006">
    <property type="entry name" value="CheY-like_superfamily"/>
</dbReference>
<keyword evidence="2" id="KW-0805">Transcription regulation</keyword>
<proteinExistence type="predicted"/>
<dbReference type="OrthoDB" id="9784719at2"/>
<evidence type="ECO:0000313" key="6">
    <source>
        <dbReference type="EMBL" id="RJF75793.1"/>
    </source>
</evidence>
<accession>A0A418VI83</accession>
<dbReference type="Pfam" id="PF00072">
    <property type="entry name" value="Response_reg"/>
    <property type="match status" value="1"/>
</dbReference>
<dbReference type="PANTHER" id="PTHR44591">
    <property type="entry name" value="STRESS RESPONSE REGULATOR PROTEIN 1"/>
    <property type="match status" value="1"/>
</dbReference>
<feature type="modified residue" description="4-aspartylphosphate" evidence="4">
    <location>
        <position position="59"/>
    </location>
</feature>
<dbReference type="SUPFAM" id="SSF52172">
    <property type="entry name" value="CheY-like"/>
    <property type="match status" value="1"/>
</dbReference>
<name>A0A418VI83_RHOPL</name>